<dbReference type="Pfam" id="PF07331">
    <property type="entry name" value="TctB"/>
    <property type="match status" value="1"/>
</dbReference>
<sequence>MTTQTEEADSAAPDTGNGLGALVVPAILAIASTLVVIGNLTMDVQSDDSPGPTFFPWLLAIVGYALAAALTVHFVRNPDELARSETKFRTYTDWAAAGWLIGGLIAFAVLLDVLGWILAAALLFWCVTRAFNSKRPLFDVSVGLLLSSLVFLIFGVLLDVPLPSGILGGL</sequence>
<feature type="domain" description="DUF1468" evidence="2">
    <location>
        <begin position="26"/>
        <end position="163"/>
    </location>
</feature>
<dbReference type="Proteomes" id="UP000183053">
    <property type="component" value="Unassembled WGS sequence"/>
</dbReference>
<dbReference type="AlphaFoldDB" id="A0A1H1DR35"/>
<evidence type="ECO:0000256" key="1">
    <source>
        <dbReference type="SAM" id="Phobius"/>
    </source>
</evidence>
<name>A0A1H1DR35_9ACTN</name>
<protein>
    <submittedName>
        <fullName evidence="3">Putative tricarboxylic transport membrane protein</fullName>
    </submittedName>
</protein>
<reference evidence="4" key="1">
    <citation type="submission" date="2016-10" db="EMBL/GenBank/DDBJ databases">
        <authorList>
            <person name="Varghese N."/>
            <person name="Submissions S."/>
        </authorList>
    </citation>
    <scope>NUCLEOTIDE SEQUENCE [LARGE SCALE GENOMIC DNA]</scope>
    <source>
        <strain evidence="4">DSM 44142</strain>
    </source>
</reference>
<dbReference type="STRING" id="47312.SAMN04489765_1850"/>
<gene>
    <name evidence="3" type="ORF">SAMN04489765_1850</name>
</gene>
<keyword evidence="1" id="KW-0812">Transmembrane</keyword>
<dbReference type="InterPro" id="IPR009936">
    <property type="entry name" value="DUF1468"/>
</dbReference>
<organism evidence="3 4">
    <name type="scientific">Tsukamurella pulmonis</name>
    <dbReference type="NCBI Taxonomy" id="47312"/>
    <lineage>
        <taxon>Bacteria</taxon>
        <taxon>Bacillati</taxon>
        <taxon>Actinomycetota</taxon>
        <taxon>Actinomycetes</taxon>
        <taxon>Mycobacteriales</taxon>
        <taxon>Tsukamurellaceae</taxon>
        <taxon>Tsukamurella</taxon>
    </lineage>
</organism>
<accession>A0A1H1DR35</accession>
<evidence type="ECO:0000259" key="2">
    <source>
        <dbReference type="Pfam" id="PF07331"/>
    </source>
</evidence>
<feature type="transmembrane region" description="Helical" evidence="1">
    <location>
        <begin position="96"/>
        <end position="125"/>
    </location>
</feature>
<keyword evidence="1" id="KW-0472">Membrane</keyword>
<dbReference type="RefSeq" id="WP_068565818.1">
    <property type="nucleotide sequence ID" value="NZ_FNLF01000002.1"/>
</dbReference>
<dbReference type="OrthoDB" id="5119225at2"/>
<evidence type="ECO:0000313" key="3">
    <source>
        <dbReference type="EMBL" id="SDQ78962.1"/>
    </source>
</evidence>
<feature type="transmembrane region" description="Helical" evidence="1">
    <location>
        <begin position="137"/>
        <end position="158"/>
    </location>
</feature>
<dbReference type="EMBL" id="FNLF01000002">
    <property type="protein sequence ID" value="SDQ78962.1"/>
    <property type="molecule type" value="Genomic_DNA"/>
</dbReference>
<evidence type="ECO:0000313" key="4">
    <source>
        <dbReference type="Proteomes" id="UP000183053"/>
    </source>
</evidence>
<feature type="transmembrane region" description="Helical" evidence="1">
    <location>
        <begin position="20"/>
        <end position="42"/>
    </location>
</feature>
<feature type="transmembrane region" description="Helical" evidence="1">
    <location>
        <begin position="54"/>
        <end position="76"/>
    </location>
</feature>
<proteinExistence type="predicted"/>
<keyword evidence="1" id="KW-1133">Transmembrane helix</keyword>
<keyword evidence="4" id="KW-1185">Reference proteome</keyword>